<reference evidence="2" key="1">
    <citation type="submission" date="2020-05" db="EMBL/GenBank/DDBJ databases">
        <authorList>
            <person name="Chiriac C."/>
            <person name="Salcher M."/>
            <person name="Ghai R."/>
            <person name="Kavagutti S V."/>
        </authorList>
    </citation>
    <scope>NUCLEOTIDE SEQUENCE</scope>
</reference>
<feature type="domain" description="GerMN" evidence="1">
    <location>
        <begin position="146"/>
        <end position="236"/>
    </location>
</feature>
<dbReference type="SMART" id="SM00909">
    <property type="entry name" value="Germane"/>
    <property type="match status" value="1"/>
</dbReference>
<dbReference type="EMBL" id="CAEZTT010000122">
    <property type="protein sequence ID" value="CAB4581675.1"/>
    <property type="molecule type" value="Genomic_DNA"/>
</dbReference>
<sequence>MSQAEIVAGFLAANSSVVGDFSIAREYLVDFIATEWVPTASVQVFESELALQQTGIDTITATGVPRIDLDDQLRPKLVAGNDERSFSFILIEENGEWRISNPPSGIIVLSADFQRNFEIAEIWFVDRTYSRLVPDFIAISRINDPATQLIRALTNGSSNWLKPAVVNLVGTDFAGEFVGIERIEDKVIVDLEAAALRLTNREQQLLIGQLAQTLLPLREVNTLEVTVGGQTLTVPGQTNPVELKSDFWFGNRTEQITNIYAIDSVGRLTQPDNELSVRSWLNLLPNPTSLAVAGDEQGIAVVIPERAEIVVGDRGQTPITIRQVSLASDLNFDATGKLWFLNRNSRLWFCFDGSQLQQVNVPVPARSILNHVMIAPDNIRAATIIESGTTSTLSIARLVSSDRSLSLKDDRSILTLTGEVRSLSWYSATEVVMLIKFPNQSQPVAVIVDLATAAQTIIRLPANSQQLDANGFGTMMVIDQENRIWQRSTGAWEEIGTGRVAAYPRR</sequence>
<evidence type="ECO:0000313" key="2">
    <source>
        <dbReference type="EMBL" id="CAB4581675.1"/>
    </source>
</evidence>
<dbReference type="InterPro" id="IPR059026">
    <property type="entry name" value="LpqB_N"/>
</dbReference>
<dbReference type="InterPro" id="IPR019606">
    <property type="entry name" value="GerMN"/>
</dbReference>
<organism evidence="2">
    <name type="scientific">freshwater metagenome</name>
    <dbReference type="NCBI Taxonomy" id="449393"/>
    <lineage>
        <taxon>unclassified sequences</taxon>
        <taxon>metagenomes</taxon>
        <taxon>ecological metagenomes</taxon>
    </lineage>
</organism>
<dbReference type="Pfam" id="PF25976">
    <property type="entry name" value="LpqB_N"/>
    <property type="match status" value="1"/>
</dbReference>
<dbReference type="AlphaFoldDB" id="A0A6J6F217"/>
<evidence type="ECO:0000259" key="1">
    <source>
        <dbReference type="SMART" id="SM00909"/>
    </source>
</evidence>
<accession>A0A6J6F217</accession>
<proteinExistence type="predicted"/>
<gene>
    <name evidence="2" type="ORF">UFOPK1726_00971</name>
</gene>
<protein>
    <submittedName>
        <fullName evidence="2">Unannotated protein</fullName>
    </submittedName>
</protein>
<dbReference type="Pfam" id="PF10646">
    <property type="entry name" value="Germane"/>
    <property type="match status" value="1"/>
</dbReference>
<name>A0A6J6F217_9ZZZZ</name>